<organism evidence="1 2">
    <name type="scientific">Tritrichomonas musculus</name>
    <dbReference type="NCBI Taxonomy" id="1915356"/>
    <lineage>
        <taxon>Eukaryota</taxon>
        <taxon>Metamonada</taxon>
        <taxon>Parabasalia</taxon>
        <taxon>Tritrichomonadida</taxon>
        <taxon>Tritrichomonadidae</taxon>
        <taxon>Tritrichomonas</taxon>
    </lineage>
</organism>
<gene>
    <name evidence="1" type="ORF">M9Y10_041527</name>
</gene>
<name>A0ABR2K6E0_9EUKA</name>
<accession>A0ABR2K6E0</accession>
<evidence type="ECO:0000313" key="1">
    <source>
        <dbReference type="EMBL" id="KAK8886067.1"/>
    </source>
</evidence>
<protein>
    <submittedName>
        <fullName evidence="1">Uncharacterized protein</fullName>
    </submittedName>
</protein>
<reference evidence="1 2" key="1">
    <citation type="submission" date="2024-04" db="EMBL/GenBank/DDBJ databases">
        <title>Tritrichomonas musculus Genome.</title>
        <authorList>
            <person name="Alves-Ferreira E."/>
            <person name="Grigg M."/>
            <person name="Lorenzi H."/>
            <person name="Galac M."/>
        </authorList>
    </citation>
    <scope>NUCLEOTIDE SEQUENCE [LARGE SCALE GENOMIC DNA]</scope>
    <source>
        <strain evidence="1 2">EAF2021</strain>
    </source>
</reference>
<comment type="caution">
    <text evidence="1">The sequence shown here is derived from an EMBL/GenBank/DDBJ whole genome shotgun (WGS) entry which is preliminary data.</text>
</comment>
<keyword evidence="2" id="KW-1185">Reference proteome</keyword>
<dbReference type="EMBL" id="JAPFFF010000007">
    <property type="protein sequence ID" value="KAK8886067.1"/>
    <property type="molecule type" value="Genomic_DNA"/>
</dbReference>
<proteinExistence type="predicted"/>
<sequence length="99" mass="11697">MKNVVSKIISFLIHLEMNSTTSNDAIANGAQLVYLERLILKKYPQWKRLTFEHYNKEDFMDEYIDKLSKFESKLDFMDEYIDKLSKFESKLECTGCGRA</sequence>
<dbReference type="Proteomes" id="UP001470230">
    <property type="component" value="Unassembled WGS sequence"/>
</dbReference>
<evidence type="ECO:0000313" key="2">
    <source>
        <dbReference type="Proteomes" id="UP001470230"/>
    </source>
</evidence>